<dbReference type="SUPFAM" id="SSF46955">
    <property type="entry name" value="Putative DNA-binding domain"/>
    <property type="match status" value="1"/>
</dbReference>
<evidence type="ECO:0000313" key="3">
    <source>
        <dbReference type="Proteomes" id="UP000184394"/>
    </source>
</evidence>
<dbReference type="EMBL" id="FRCT01000003">
    <property type="protein sequence ID" value="SHM30700.1"/>
    <property type="molecule type" value="Genomic_DNA"/>
</dbReference>
<gene>
    <name evidence="2" type="ORF">SAMN04487860_10334</name>
</gene>
<name>A0A1M7HQK5_RUMFL</name>
<protein>
    <submittedName>
        <fullName evidence="2">DNA binding domain-containing protein, excisionase family</fullName>
    </submittedName>
</protein>
<dbReference type="Pfam" id="PF12728">
    <property type="entry name" value="HTH_17"/>
    <property type="match status" value="1"/>
</dbReference>
<dbReference type="InterPro" id="IPR041657">
    <property type="entry name" value="HTH_17"/>
</dbReference>
<dbReference type="Proteomes" id="UP000184394">
    <property type="component" value="Unassembled WGS sequence"/>
</dbReference>
<evidence type="ECO:0000313" key="2">
    <source>
        <dbReference type="EMBL" id="SHM30700.1"/>
    </source>
</evidence>
<proteinExistence type="predicted"/>
<evidence type="ECO:0000259" key="1">
    <source>
        <dbReference type="Pfam" id="PF12728"/>
    </source>
</evidence>
<sequence>MDDTSEITETEESQPNTNDVYHTMFADYPDIVGAKQLCEMLDLKYRTVCKFVREGKIPRMPHGRKIRVAKIEVINYVLQRAQNKP</sequence>
<dbReference type="AlphaFoldDB" id="A0A1M7HQK5"/>
<feature type="domain" description="Helix-turn-helix" evidence="1">
    <location>
        <begin position="34"/>
        <end position="80"/>
    </location>
</feature>
<accession>A0A1M7HQK5</accession>
<organism evidence="2 3">
    <name type="scientific">Ruminococcus flavefaciens</name>
    <dbReference type="NCBI Taxonomy" id="1265"/>
    <lineage>
        <taxon>Bacteria</taxon>
        <taxon>Bacillati</taxon>
        <taxon>Bacillota</taxon>
        <taxon>Clostridia</taxon>
        <taxon>Eubacteriales</taxon>
        <taxon>Oscillospiraceae</taxon>
        <taxon>Ruminococcus</taxon>
    </lineage>
</organism>
<dbReference type="InterPro" id="IPR009061">
    <property type="entry name" value="DNA-bd_dom_put_sf"/>
</dbReference>
<reference evidence="2 3" key="1">
    <citation type="submission" date="2016-11" db="EMBL/GenBank/DDBJ databases">
        <authorList>
            <person name="Jaros S."/>
            <person name="Januszkiewicz K."/>
            <person name="Wedrychowicz H."/>
        </authorList>
    </citation>
    <scope>NUCLEOTIDE SEQUENCE [LARGE SCALE GENOMIC DNA]</scope>
    <source>
        <strain evidence="2 3">Y1</strain>
    </source>
</reference>
<dbReference type="RefSeq" id="WP_072949021.1">
    <property type="nucleotide sequence ID" value="NZ_FRCT01000003.1"/>
</dbReference>
<dbReference type="OrthoDB" id="1655135at2"/>